<feature type="chain" id="PRO_5039557404" evidence="1">
    <location>
        <begin position="26"/>
        <end position="338"/>
    </location>
</feature>
<protein>
    <submittedName>
        <fullName evidence="3">ABC transporter substrate-binding protein</fullName>
    </submittedName>
</protein>
<dbReference type="CDD" id="cd13641">
    <property type="entry name" value="PBP2_HisX_like"/>
    <property type="match status" value="1"/>
</dbReference>
<evidence type="ECO:0000256" key="1">
    <source>
        <dbReference type="SAM" id="SignalP"/>
    </source>
</evidence>
<dbReference type="EMBL" id="DXHX01000163">
    <property type="protein sequence ID" value="HIV75649.1"/>
    <property type="molecule type" value="Genomic_DNA"/>
</dbReference>
<organism evidence="3 4">
    <name type="scientific">Candidatus Pseudogracilibacillus intestinigallinarum</name>
    <dbReference type="NCBI Taxonomy" id="2838742"/>
    <lineage>
        <taxon>Bacteria</taxon>
        <taxon>Bacillati</taxon>
        <taxon>Bacillota</taxon>
        <taxon>Bacilli</taxon>
        <taxon>Bacillales</taxon>
        <taxon>Bacillaceae</taxon>
        <taxon>Pseudogracilibacillus</taxon>
    </lineage>
</organism>
<reference evidence="3" key="1">
    <citation type="journal article" date="2021" name="PeerJ">
        <title>Extensive microbial diversity within the chicken gut microbiome revealed by metagenomics and culture.</title>
        <authorList>
            <person name="Gilroy R."/>
            <person name="Ravi A."/>
            <person name="Getino M."/>
            <person name="Pursley I."/>
            <person name="Horton D.L."/>
            <person name="Alikhan N.F."/>
            <person name="Baker D."/>
            <person name="Gharbi K."/>
            <person name="Hall N."/>
            <person name="Watson M."/>
            <person name="Adriaenssens E.M."/>
            <person name="Foster-Nyarko E."/>
            <person name="Jarju S."/>
            <person name="Secka A."/>
            <person name="Antonio M."/>
            <person name="Oren A."/>
            <person name="Chaudhuri R.R."/>
            <person name="La Ragione R."/>
            <person name="Hildebrand F."/>
            <person name="Pallen M.J."/>
        </authorList>
    </citation>
    <scope>NUCLEOTIDE SEQUENCE</scope>
    <source>
        <strain evidence="3">CHK169-2315</strain>
    </source>
</reference>
<dbReference type="GO" id="GO:0043190">
    <property type="term" value="C:ATP-binding cassette (ABC) transporter complex"/>
    <property type="evidence" value="ECO:0007669"/>
    <property type="project" value="InterPro"/>
</dbReference>
<feature type="signal peptide" evidence="1">
    <location>
        <begin position="1"/>
        <end position="25"/>
    </location>
</feature>
<dbReference type="Pfam" id="PF04069">
    <property type="entry name" value="OpuAC"/>
    <property type="match status" value="1"/>
</dbReference>
<gene>
    <name evidence="3" type="ORF">H9895_11300</name>
</gene>
<evidence type="ECO:0000313" key="4">
    <source>
        <dbReference type="Proteomes" id="UP000823937"/>
    </source>
</evidence>
<evidence type="ECO:0000259" key="2">
    <source>
        <dbReference type="Pfam" id="PF04069"/>
    </source>
</evidence>
<dbReference type="PROSITE" id="PS51257">
    <property type="entry name" value="PROKAR_LIPOPROTEIN"/>
    <property type="match status" value="1"/>
</dbReference>
<accession>A0A9D1PQE2</accession>
<dbReference type="Gene3D" id="3.40.190.10">
    <property type="entry name" value="Periplasmic binding protein-like II"/>
    <property type="match status" value="1"/>
</dbReference>
<dbReference type="Gene3D" id="3.40.190.100">
    <property type="entry name" value="Glycine betaine-binding periplasmic protein, domain 2"/>
    <property type="match status" value="1"/>
</dbReference>
<sequence length="338" mass="38001">MKKKIGICITAFVLVLLAACGNSNSDGNDDGKSKEIDKIIFADAGWDSIRVHNSIAQFILENGYGYDTDVIAGSTATTFEGLRKGDINAYIEVWTDNIKEVYEEAIDSGDVEKVAVNFNDNDQGLYVPAYVIEGDEKRGIDPLAPDLKTVEDLKKYPDVFKDPEDPKKGRVINAPSGWEVEKVITDKFDTYGLEETFNNFLPGSDAAIVASLVDAYNKGQGWVGYYWSPTAITAKYDLILLEEDPYDEEQWNEDRSTEFPPNDVVVAVHKDLRDQAPDAVEFLSKYETSSELTEAALNYMEENEADNDEAAIWWMNEYEDIWTEWVDDEVAEKVKEAL</sequence>
<dbReference type="Proteomes" id="UP000823937">
    <property type="component" value="Unassembled WGS sequence"/>
</dbReference>
<comment type="caution">
    <text evidence="3">The sequence shown here is derived from an EMBL/GenBank/DDBJ whole genome shotgun (WGS) entry which is preliminary data.</text>
</comment>
<dbReference type="AlphaFoldDB" id="A0A9D1PQE2"/>
<proteinExistence type="predicted"/>
<dbReference type="GO" id="GO:0022857">
    <property type="term" value="F:transmembrane transporter activity"/>
    <property type="evidence" value="ECO:0007669"/>
    <property type="project" value="InterPro"/>
</dbReference>
<dbReference type="SUPFAM" id="SSF53850">
    <property type="entry name" value="Periplasmic binding protein-like II"/>
    <property type="match status" value="1"/>
</dbReference>
<name>A0A9D1PQE2_9BACI</name>
<keyword evidence="1" id="KW-0732">Signal</keyword>
<evidence type="ECO:0000313" key="3">
    <source>
        <dbReference type="EMBL" id="HIV75649.1"/>
    </source>
</evidence>
<dbReference type="InterPro" id="IPR007210">
    <property type="entry name" value="ABC_Gly_betaine_transp_sub-bd"/>
</dbReference>
<reference evidence="3" key="2">
    <citation type="submission" date="2021-04" db="EMBL/GenBank/DDBJ databases">
        <authorList>
            <person name="Gilroy R."/>
        </authorList>
    </citation>
    <scope>NUCLEOTIDE SEQUENCE</scope>
    <source>
        <strain evidence="3">CHK169-2315</strain>
    </source>
</reference>
<feature type="domain" description="ABC-type glycine betaine transport system substrate-binding" evidence="2">
    <location>
        <begin position="38"/>
        <end position="317"/>
    </location>
</feature>